<keyword evidence="2" id="KW-0472">Membrane</keyword>
<feature type="transmembrane region" description="Helical" evidence="2">
    <location>
        <begin position="63"/>
        <end position="82"/>
    </location>
</feature>
<reference evidence="3 4" key="1">
    <citation type="submission" date="2024-10" db="EMBL/GenBank/DDBJ databases">
        <title>The Natural Products Discovery Center: Release of the First 8490 Sequenced Strains for Exploring Actinobacteria Biosynthetic Diversity.</title>
        <authorList>
            <person name="Kalkreuter E."/>
            <person name="Kautsar S.A."/>
            <person name="Yang D."/>
            <person name="Bader C.D."/>
            <person name="Teijaro C.N."/>
            <person name="Fluegel L."/>
            <person name="Davis C.M."/>
            <person name="Simpson J.R."/>
            <person name="Lauterbach L."/>
            <person name="Steele A.D."/>
            <person name="Gui C."/>
            <person name="Meng S."/>
            <person name="Li G."/>
            <person name="Viehrig K."/>
            <person name="Ye F."/>
            <person name="Su P."/>
            <person name="Kiefer A.F."/>
            <person name="Nichols A."/>
            <person name="Cepeda A.J."/>
            <person name="Yan W."/>
            <person name="Fan B."/>
            <person name="Jiang Y."/>
            <person name="Adhikari A."/>
            <person name="Zheng C.-J."/>
            <person name="Schuster L."/>
            <person name="Cowan T.M."/>
            <person name="Smanski M.J."/>
            <person name="Chevrette M.G."/>
            <person name="De Carvalho L.P.S."/>
            <person name="Shen B."/>
        </authorList>
    </citation>
    <scope>NUCLEOTIDE SEQUENCE [LARGE SCALE GENOMIC DNA]</scope>
    <source>
        <strain evidence="3 4">NPDC020979</strain>
    </source>
</reference>
<dbReference type="Pfam" id="PF19953">
    <property type="entry name" value="EACC1"/>
    <property type="match status" value="1"/>
</dbReference>
<protein>
    <submittedName>
        <fullName evidence="3">Uncharacterized protein</fullName>
    </submittedName>
</protein>
<keyword evidence="4" id="KW-1185">Reference proteome</keyword>
<accession>A0ABW7SWI4</accession>
<dbReference type="EMBL" id="JBIRRB010000001">
    <property type="protein sequence ID" value="MFI0908950.1"/>
    <property type="molecule type" value="Genomic_DNA"/>
</dbReference>
<dbReference type="InterPro" id="IPR045428">
    <property type="entry name" value="EACC1"/>
</dbReference>
<evidence type="ECO:0000313" key="4">
    <source>
        <dbReference type="Proteomes" id="UP001611162"/>
    </source>
</evidence>
<organism evidence="3 4">
    <name type="scientific">Streptomyces abikoensis</name>
    <dbReference type="NCBI Taxonomy" id="97398"/>
    <lineage>
        <taxon>Bacteria</taxon>
        <taxon>Bacillati</taxon>
        <taxon>Actinomycetota</taxon>
        <taxon>Actinomycetes</taxon>
        <taxon>Kitasatosporales</taxon>
        <taxon>Streptomycetaceae</taxon>
        <taxon>Streptomyces</taxon>
    </lineage>
</organism>
<evidence type="ECO:0000256" key="1">
    <source>
        <dbReference type="SAM" id="MobiDB-lite"/>
    </source>
</evidence>
<evidence type="ECO:0000256" key="2">
    <source>
        <dbReference type="SAM" id="Phobius"/>
    </source>
</evidence>
<dbReference type="Proteomes" id="UP001611162">
    <property type="component" value="Unassembled WGS sequence"/>
</dbReference>
<proteinExistence type="predicted"/>
<name>A0ABW7SWI4_9ACTN</name>
<evidence type="ECO:0000313" key="3">
    <source>
        <dbReference type="EMBL" id="MFI0908950.1"/>
    </source>
</evidence>
<keyword evidence="2" id="KW-0812">Transmembrane</keyword>
<sequence length="143" mass="15107">MSTIPAGEPGYRVSIVDDDPLRARREARELLAELADVDPHARLVVPEQQATRDSDKGGTVTELVGLAFGGGSFVVAVVQAWLSRVAQRTIVATRPDGTSLRLTGREARADNDLIERFLNGGTVNGEGDEAGPSANGEDGPRGE</sequence>
<comment type="caution">
    <text evidence="3">The sequence shown here is derived from an EMBL/GenBank/DDBJ whole genome shotgun (WGS) entry which is preliminary data.</text>
</comment>
<gene>
    <name evidence="3" type="ORF">ACH4TF_00685</name>
</gene>
<feature type="region of interest" description="Disordered" evidence="1">
    <location>
        <begin position="118"/>
        <end position="143"/>
    </location>
</feature>
<dbReference type="RefSeq" id="WP_397611749.1">
    <property type="nucleotide sequence ID" value="NZ_JBIRRB010000001.1"/>
</dbReference>
<keyword evidence="2" id="KW-1133">Transmembrane helix</keyword>